<keyword evidence="3" id="KW-0597">Phosphoprotein</keyword>
<gene>
    <name evidence="12" type="ORF">ACFSCS_13970</name>
</gene>
<evidence type="ECO:0000256" key="9">
    <source>
        <dbReference type="SAM" id="Coils"/>
    </source>
</evidence>
<reference evidence="13" key="1">
    <citation type="journal article" date="2019" name="Int. J. Syst. Evol. Microbiol.">
        <title>The Global Catalogue of Microorganisms (GCM) 10K type strain sequencing project: providing services to taxonomists for standard genome sequencing and annotation.</title>
        <authorList>
            <consortium name="The Broad Institute Genomics Platform"/>
            <consortium name="The Broad Institute Genome Sequencing Center for Infectious Disease"/>
            <person name="Wu L."/>
            <person name="Ma J."/>
        </authorList>
    </citation>
    <scope>NUCLEOTIDE SEQUENCE [LARGE SCALE GENOMIC DNA]</scope>
    <source>
        <strain evidence="13">CAIM 431</strain>
    </source>
</reference>
<keyword evidence="10" id="KW-0472">Membrane</keyword>
<keyword evidence="4" id="KW-0808">Transferase</keyword>
<keyword evidence="7" id="KW-0067">ATP-binding</keyword>
<organism evidence="12 13">
    <name type="scientific">Luteococcus peritonei</name>
    <dbReference type="NCBI Taxonomy" id="88874"/>
    <lineage>
        <taxon>Bacteria</taxon>
        <taxon>Bacillati</taxon>
        <taxon>Actinomycetota</taxon>
        <taxon>Actinomycetes</taxon>
        <taxon>Propionibacteriales</taxon>
        <taxon>Propionibacteriaceae</taxon>
        <taxon>Luteococcus</taxon>
    </lineage>
</organism>
<evidence type="ECO:0000256" key="8">
    <source>
        <dbReference type="ARBA" id="ARBA00023012"/>
    </source>
</evidence>
<feature type="coiled-coil region" evidence="9">
    <location>
        <begin position="165"/>
        <end position="199"/>
    </location>
</feature>
<accession>A0ABW4RY75</accession>
<feature type="transmembrane region" description="Helical" evidence="10">
    <location>
        <begin position="141"/>
        <end position="161"/>
    </location>
</feature>
<dbReference type="SMART" id="SM00387">
    <property type="entry name" value="HATPase_c"/>
    <property type="match status" value="1"/>
</dbReference>
<evidence type="ECO:0000256" key="3">
    <source>
        <dbReference type="ARBA" id="ARBA00022553"/>
    </source>
</evidence>
<comment type="catalytic activity">
    <reaction evidence="1">
        <text>ATP + protein L-histidine = ADP + protein N-phospho-L-histidine.</text>
        <dbReference type="EC" id="2.7.13.3"/>
    </reaction>
</comment>
<name>A0ABW4RY75_9ACTN</name>
<feature type="transmembrane region" description="Helical" evidence="10">
    <location>
        <begin position="15"/>
        <end position="34"/>
    </location>
</feature>
<evidence type="ECO:0000256" key="4">
    <source>
        <dbReference type="ARBA" id="ARBA00022679"/>
    </source>
</evidence>
<dbReference type="InterPro" id="IPR003594">
    <property type="entry name" value="HATPase_dom"/>
</dbReference>
<keyword evidence="10" id="KW-1133">Transmembrane helix</keyword>
<dbReference type="EC" id="2.7.13.3" evidence="2"/>
<evidence type="ECO:0000256" key="2">
    <source>
        <dbReference type="ARBA" id="ARBA00012438"/>
    </source>
</evidence>
<dbReference type="Pfam" id="PF07730">
    <property type="entry name" value="HisKA_3"/>
    <property type="match status" value="1"/>
</dbReference>
<dbReference type="InterPro" id="IPR050482">
    <property type="entry name" value="Sensor_HK_TwoCompSys"/>
</dbReference>
<keyword evidence="13" id="KW-1185">Reference proteome</keyword>
<dbReference type="InterPro" id="IPR036890">
    <property type="entry name" value="HATPase_C_sf"/>
</dbReference>
<dbReference type="PANTHER" id="PTHR24421">
    <property type="entry name" value="NITRATE/NITRITE SENSOR PROTEIN NARX-RELATED"/>
    <property type="match status" value="1"/>
</dbReference>
<dbReference type="Pfam" id="PF23539">
    <property type="entry name" value="DUF7134"/>
    <property type="match status" value="1"/>
</dbReference>
<feature type="transmembrane region" description="Helical" evidence="10">
    <location>
        <begin position="41"/>
        <end position="59"/>
    </location>
</feature>
<dbReference type="Proteomes" id="UP001597326">
    <property type="component" value="Unassembled WGS sequence"/>
</dbReference>
<feature type="domain" description="Histidine kinase/HSP90-like ATPase" evidence="11">
    <location>
        <begin position="316"/>
        <end position="408"/>
    </location>
</feature>
<evidence type="ECO:0000259" key="11">
    <source>
        <dbReference type="SMART" id="SM00387"/>
    </source>
</evidence>
<dbReference type="InterPro" id="IPR011712">
    <property type="entry name" value="Sig_transdc_His_kin_sub3_dim/P"/>
</dbReference>
<dbReference type="Pfam" id="PF02518">
    <property type="entry name" value="HATPase_c"/>
    <property type="match status" value="1"/>
</dbReference>
<proteinExistence type="predicted"/>
<sequence length="411" mass="44290">MRWSDLRAGFRAHPMWGDAIVLLLCLPNTLMGTLSMLEVEMPYGAALALGLLFTLPLLWRRTAPEKAAAVLVLPHLVQLVVYDSLMPANITVPLMLYAVSRYGRASRSRHWFVLALLSCVAAGWDWGMAPSLAHDGLAAKLSWALAWFVACLSVSLTAWFLGQWLRQRQATLDSWRERAEALERERAQGMRLVAEEERNRIAREMHDIVAHSLSVIVVQSDGAGYLAGHDELGDPAARLAQVRQAIETINATAREALGETRRLVGVLRQDGEAPELAPAATLERIGELVAQLQQAGIPARCTTVGDPAAHPPLSTGAEMAAYRVVQESLTNVMKHAGPGASVDVCLAHSPEGLDVAVRDTGRGATTSDGQGHGVVGMRERVAAWGGTLVARPRAGGGFEVLAHIPSTGENR</sequence>
<dbReference type="Gene3D" id="3.30.565.10">
    <property type="entry name" value="Histidine kinase-like ATPase, C-terminal domain"/>
    <property type="match status" value="1"/>
</dbReference>
<comment type="caution">
    <text evidence="12">The sequence shown here is derived from an EMBL/GenBank/DDBJ whole genome shotgun (WGS) entry which is preliminary data.</text>
</comment>
<dbReference type="SUPFAM" id="SSF55874">
    <property type="entry name" value="ATPase domain of HSP90 chaperone/DNA topoisomerase II/histidine kinase"/>
    <property type="match status" value="1"/>
</dbReference>
<evidence type="ECO:0000256" key="10">
    <source>
        <dbReference type="SAM" id="Phobius"/>
    </source>
</evidence>
<dbReference type="CDD" id="cd16917">
    <property type="entry name" value="HATPase_UhpB-NarQ-NarX-like"/>
    <property type="match status" value="1"/>
</dbReference>
<dbReference type="EMBL" id="JBHUFZ010000032">
    <property type="protein sequence ID" value="MFD1891280.1"/>
    <property type="molecule type" value="Genomic_DNA"/>
</dbReference>
<keyword evidence="8" id="KW-0902">Two-component regulatory system</keyword>
<protein>
    <recommendedName>
        <fullName evidence="2">histidine kinase</fullName>
        <ecNumber evidence="2">2.7.13.3</ecNumber>
    </recommendedName>
</protein>
<keyword evidence="10" id="KW-0812">Transmembrane</keyword>
<dbReference type="PANTHER" id="PTHR24421:SF10">
    <property type="entry name" value="NITRATE_NITRITE SENSOR PROTEIN NARQ"/>
    <property type="match status" value="1"/>
</dbReference>
<dbReference type="RefSeq" id="WP_343875584.1">
    <property type="nucleotide sequence ID" value="NZ_BAAAIX010000033.1"/>
</dbReference>
<dbReference type="GO" id="GO:0016301">
    <property type="term" value="F:kinase activity"/>
    <property type="evidence" value="ECO:0007669"/>
    <property type="project" value="UniProtKB-KW"/>
</dbReference>
<keyword evidence="5" id="KW-0547">Nucleotide-binding</keyword>
<feature type="transmembrane region" description="Helical" evidence="10">
    <location>
        <begin position="111"/>
        <end position="129"/>
    </location>
</feature>
<evidence type="ECO:0000256" key="6">
    <source>
        <dbReference type="ARBA" id="ARBA00022777"/>
    </source>
</evidence>
<evidence type="ECO:0000256" key="7">
    <source>
        <dbReference type="ARBA" id="ARBA00022840"/>
    </source>
</evidence>
<evidence type="ECO:0000256" key="5">
    <source>
        <dbReference type="ARBA" id="ARBA00022741"/>
    </source>
</evidence>
<dbReference type="InterPro" id="IPR055558">
    <property type="entry name" value="DUF7134"/>
</dbReference>
<evidence type="ECO:0000313" key="13">
    <source>
        <dbReference type="Proteomes" id="UP001597326"/>
    </source>
</evidence>
<feature type="transmembrane region" description="Helical" evidence="10">
    <location>
        <begin position="79"/>
        <end position="99"/>
    </location>
</feature>
<keyword evidence="6 12" id="KW-0418">Kinase</keyword>
<dbReference type="Gene3D" id="1.20.5.1930">
    <property type="match status" value="1"/>
</dbReference>
<keyword evidence="9" id="KW-0175">Coiled coil</keyword>
<evidence type="ECO:0000313" key="12">
    <source>
        <dbReference type="EMBL" id="MFD1891280.1"/>
    </source>
</evidence>
<evidence type="ECO:0000256" key="1">
    <source>
        <dbReference type="ARBA" id="ARBA00000085"/>
    </source>
</evidence>